<gene>
    <name evidence="1" type="ORF">ACFQY0_14045</name>
</gene>
<keyword evidence="2" id="KW-1185">Reference proteome</keyword>
<dbReference type="RefSeq" id="WP_379713508.1">
    <property type="nucleotide sequence ID" value="NZ_JBHTBS010000007.1"/>
</dbReference>
<comment type="caution">
    <text evidence="1">The sequence shown here is derived from an EMBL/GenBank/DDBJ whole genome shotgun (WGS) entry which is preliminary data.</text>
</comment>
<name>A0ABW2LBH9_9BACT</name>
<accession>A0ABW2LBH9</accession>
<dbReference type="EMBL" id="JBHTBS010000007">
    <property type="protein sequence ID" value="MFC7338312.1"/>
    <property type="molecule type" value="Genomic_DNA"/>
</dbReference>
<proteinExistence type="predicted"/>
<reference evidence="2" key="1">
    <citation type="journal article" date="2019" name="Int. J. Syst. Evol. Microbiol.">
        <title>The Global Catalogue of Microorganisms (GCM) 10K type strain sequencing project: providing services to taxonomists for standard genome sequencing and annotation.</title>
        <authorList>
            <consortium name="The Broad Institute Genomics Platform"/>
            <consortium name="The Broad Institute Genome Sequencing Center for Infectious Disease"/>
            <person name="Wu L."/>
            <person name="Ma J."/>
        </authorList>
    </citation>
    <scope>NUCLEOTIDE SEQUENCE [LARGE SCALE GENOMIC DNA]</scope>
    <source>
        <strain evidence="2">CGMCC 4.1467</strain>
    </source>
</reference>
<evidence type="ECO:0000313" key="2">
    <source>
        <dbReference type="Proteomes" id="UP001596472"/>
    </source>
</evidence>
<dbReference type="Gene3D" id="2.60.40.1120">
    <property type="entry name" value="Carboxypeptidase-like, regulatory domain"/>
    <property type="match status" value="1"/>
</dbReference>
<dbReference type="SUPFAM" id="SSF49464">
    <property type="entry name" value="Carboxypeptidase regulatory domain-like"/>
    <property type="match status" value="1"/>
</dbReference>
<evidence type="ECO:0000313" key="1">
    <source>
        <dbReference type="EMBL" id="MFC7338312.1"/>
    </source>
</evidence>
<dbReference type="Proteomes" id="UP001596472">
    <property type="component" value="Unassembled WGS sequence"/>
</dbReference>
<protein>
    <submittedName>
        <fullName evidence="1">Carboxypeptidase-like regulatory domain-containing protein</fullName>
    </submittedName>
</protein>
<organism evidence="1 2">
    <name type="scientific">Haloferula chungangensis</name>
    <dbReference type="NCBI Taxonomy" id="1048331"/>
    <lineage>
        <taxon>Bacteria</taxon>
        <taxon>Pseudomonadati</taxon>
        <taxon>Verrucomicrobiota</taxon>
        <taxon>Verrucomicrobiia</taxon>
        <taxon>Verrucomicrobiales</taxon>
        <taxon>Verrucomicrobiaceae</taxon>
        <taxon>Haloferula</taxon>
    </lineage>
</organism>
<dbReference type="InterPro" id="IPR008969">
    <property type="entry name" value="CarboxyPept-like_regulatory"/>
</dbReference>
<sequence length="292" mass="32626">MPTDLESLISQLNTSITVYGKVVDQFGDPVPDATVRLSPINRLEDSYGKKVITTDSDGKFSGEGLYGKSLGISAEKEGYLRIPPMNARSSAVILRYERGGGGTGDRYAHPSNPIVLELLKIGPVEPMIHISRKRWKLPLDGTPTMIALDSEEGQGAHEIEVRFASNWNQLPKDNAINSKLFDWSFEIRVPGGGLAWDPSDLEFEAPEAGYKESVRYEFPATLPRGEWKRVRDGRYFVKFADNTSGRIQFQIDGGSDRRPLRMESWLNLKPGSRNLATERMIINVVKSEEPVQ</sequence>